<keyword evidence="1" id="KW-0732">Signal</keyword>
<name>A0A9P6ZNS3_9AGAM</name>
<organism evidence="2 3">
    <name type="scientific">Suillus placidus</name>
    <dbReference type="NCBI Taxonomy" id="48579"/>
    <lineage>
        <taxon>Eukaryota</taxon>
        <taxon>Fungi</taxon>
        <taxon>Dikarya</taxon>
        <taxon>Basidiomycota</taxon>
        <taxon>Agaricomycotina</taxon>
        <taxon>Agaricomycetes</taxon>
        <taxon>Agaricomycetidae</taxon>
        <taxon>Boletales</taxon>
        <taxon>Suillineae</taxon>
        <taxon>Suillaceae</taxon>
        <taxon>Suillus</taxon>
    </lineage>
</organism>
<dbReference type="AlphaFoldDB" id="A0A9P6ZNS3"/>
<gene>
    <name evidence="2" type="ORF">EV702DRAFT_1135213</name>
</gene>
<evidence type="ECO:0008006" key="4">
    <source>
        <dbReference type="Google" id="ProtNLM"/>
    </source>
</evidence>
<reference evidence="2" key="1">
    <citation type="journal article" date="2020" name="New Phytol.">
        <title>Comparative genomics reveals dynamic genome evolution in host specialist ectomycorrhizal fungi.</title>
        <authorList>
            <person name="Lofgren L.A."/>
            <person name="Nguyen N.H."/>
            <person name="Vilgalys R."/>
            <person name="Ruytinx J."/>
            <person name="Liao H.L."/>
            <person name="Branco S."/>
            <person name="Kuo A."/>
            <person name="LaButti K."/>
            <person name="Lipzen A."/>
            <person name="Andreopoulos W."/>
            <person name="Pangilinan J."/>
            <person name="Riley R."/>
            <person name="Hundley H."/>
            <person name="Na H."/>
            <person name="Barry K."/>
            <person name="Grigoriev I.V."/>
            <person name="Stajich J.E."/>
            <person name="Kennedy P.G."/>
        </authorList>
    </citation>
    <scope>NUCLEOTIDE SEQUENCE</scope>
    <source>
        <strain evidence="2">DOB743</strain>
    </source>
</reference>
<dbReference type="EMBL" id="JABBWD010000056">
    <property type="protein sequence ID" value="KAG1771859.1"/>
    <property type="molecule type" value="Genomic_DNA"/>
</dbReference>
<comment type="caution">
    <text evidence="2">The sequence shown here is derived from an EMBL/GenBank/DDBJ whole genome shotgun (WGS) entry which is preliminary data.</text>
</comment>
<evidence type="ECO:0000313" key="2">
    <source>
        <dbReference type="EMBL" id="KAG1771859.1"/>
    </source>
</evidence>
<evidence type="ECO:0000313" key="3">
    <source>
        <dbReference type="Proteomes" id="UP000714275"/>
    </source>
</evidence>
<dbReference type="Proteomes" id="UP000714275">
    <property type="component" value="Unassembled WGS sequence"/>
</dbReference>
<keyword evidence="3" id="KW-1185">Reference proteome</keyword>
<sequence length="71" mass="8020">MTDWQYVLSTLLLLFYNLTAQRQWLLSHISVDPKMLSITITFSKTQRGVGPSKVAASEARRSTMSSPYAIL</sequence>
<protein>
    <recommendedName>
        <fullName evidence="4">Secreted protein</fullName>
    </recommendedName>
</protein>
<feature type="chain" id="PRO_5040505449" description="Secreted protein" evidence="1">
    <location>
        <begin position="21"/>
        <end position="71"/>
    </location>
</feature>
<proteinExistence type="predicted"/>
<accession>A0A9P6ZNS3</accession>
<evidence type="ECO:0000256" key="1">
    <source>
        <dbReference type="SAM" id="SignalP"/>
    </source>
</evidence>
<feature type="signal peptide" evidence="1">
    <location>
        <begin position="1"/>
        <end position="20"/>
    </location>
</feature>